<feature type="non-terminal residue" evidence="10">
    <location>
        <position position="69"/>
    </location>
</feature>
<dbReference type="PANTHER" id="PTHR32507">
    <property type="entry name" value="NA(+)/H(+) ANTIPORTER 1"/>
    <property type="match status" value="1"/>
</dbReference>
<evidence type="ECO:0000256" key="3">
    <source>
        <dbReference type="ARBA" id="ARBA00022449"/>
    </source>
</evidence>
<evidence type="ECO:0000256" key="5">
    <source>
        <dbReference type="ARBA" id="ARBA00022989"/>
    </source>
</evidence>
<evidence type="ECO:0000256" key="4">
    <source>
        <dbReference type="ARBA" id="ARBA00022692"/>
    </source>
</evidence>
<sequence length="69" mass="6892">AAHALGTLALAIILIDGGLQTPTSSIIQVWKPASALATVGVLFSAVITGLVASYILDLPILQGVLLGAI</sequence>
<evidence type="ECO:0000256" key="8">
    <source>
        <dbReference type="SAM" id="Phobius"/>
    </source>
</evidence>
<keyword evidence="11" id="KW-1185">Reference proteome</keyword>
<keyword evidence="2" id="KW-0813">Transport</keyword>
<evidence type="ECO:0000256" key="2">
    <source>
        <dbReference type="ARBA" id="ARBA00022448"/>
    </source>
</evidence>
<name>A0ABU9H6T8_9GAMM</name>
<proteinExistence type="predicted"/>
<keyword evidence="4 8" id="KW-0812">Transmembrane</keyword>
<feature type="non-terminal residue" evidence="10">
    <location>
        <position position="1"/>
    </location>
</feature>
<keyword evidence="7 8" id="KW-0472">Membrane</keyword>
<evidence type="ECO:0000259" key="9">
    <source>
        <dbReference type="Pfam" id="PF00999"/>
    </source>
</evidence>
<gene>
    <name evidence="10" type="ORF">V6257_21115</name>
</gene>
<evidence type="ECO:0000313" key="10">
    <source>
        <dbReference type="EMBL" id="MEL0657473.1"/>
    </source>
</evidence>
<evidence type="ECO:0000313" key="11">
    <source>
        <dbReference type="Proteomes" id="UP001371391"/>
    </source>
</evidence>
<feature type="domain" description="Cation/H+ exchanger transmembrane" evidence="9">
    <location>
        <begin position="4"/>
        <end position="69"/>
    </location>
</feature>
<dbReference type="PANTHER" id="PTHR32507:SF7">
    <property type="entry name" value="K(+)_H(+) ANTIPORTER NHAP2"/>
    <property type="match status" value="1"/>
</dbReference>
<accession>A0ABU9H6T8</accession>
<evidence type="ECO:0000256" key="1">
    <source>
        <dbReference type="ARBA" id="ARBA00004651"/>
    </source>
</evidence>
<feature type="transmembrane region" description="Helical" evidence="8">
    <location>
        <begin position="35"/>
        <end position="56"/>
    </location>
</feature>
<protein>
    <submittedName>
        <fullName evidence="10">Cation:proton antiporter</fullName>
    </submittedName>
</protein>
<dbReference type="EMBL" id="JBAKAW010000315">
    <property type="protein sequence ID" value="MEL0657473.1"/>
    <property type="molecule type" value="Genomic_DNA"/>
</dbReference>
<organism evidence="10 11">
    <name type="scientific">Pseudoalteromonas issachenkonii</name>
    <dbReference type="NCBI Taxonomy" id="152297"/>
    <lineage>
        <taxon>Bacteria</taxon>
        <taxon>Pseudomonadati</taxon>
        <taxon>Pseudomonadota</taxon>
        <taxon>Gammaproteobacteria</taxon>
        <taxon>Alteromonadales</taxon>
        <taxon>Pseudoalteromonadaceae</taxon>
        <taxon>Pseudoalteromonas</taxon>
    </lineage>
</organism>
<dbReference type="RefSeq" id="WP_341604176.1">
    <property type="nucleotide sequence ID" value="NZ_JBAKAW010000315.1"/>
</dbReference>
<reference evidence="10 11" key="1">
    <citation type="submission" date="2024-02" db="EMBL/GenBank/DDBJ databases">
        <title>Bacteria isolated from the canopy kelp, Nereocystis luetkeana.</title>
        <authorList>
            <person name="Pfister C.A."/>
            <person name="Younker I.T."/>
            <person name="Light S.H."/>
        </authorList>
    </citation>
    <scope>NUCLEOTIDE SEQUENCE [LARGE SCALE GENOMIC DNA]</scope>
    <source>
        <strain evidence="10 11">TI.1.03</strain>
    </source>
</reference>
<dbReference type="Pfam" id="PF00999">
    <property type="entry name" value="Na_H_Exchanger"/>
    <property type="match status" value="1"/>
</dbReference>
<keyword evidence="3" id="KW-0050">Antiport</keyword>
<evidence type="ECO:0000256" key="7">
    <source>
        <dbReference type="ARBA" id="ARBA00023136"/>
    </source>
</evidence>
<keyword evidence="5 8" id="KW-1133">Transmembrane helix</keyword>
<keyword evidence="6" id="KW-0406">Ion transport</keyword>
<comment type="subcellular location">
    <subcellularLocation>
        <location evidence="1">Cell membrane</location>
        <topology evidence="1">Multi-pass membrane protein</topology>
    </subcellularLocation>
</comment>
<comment type="caution">
    <text evidence="10">The sequence shown here is derived from an EMBL/GenBank/DDBJ whole genome shotgun (WGS) entry which is preliminary data.</text>
</comment>
<dbReference type="InterPro" id="IPR006153">
    <property type="entry name" value="Cation/H_exchanger_TM"/>
</dbReference>
<dbReference type="Proteomes" id="UP001371391">
    <property type="component" value="Unassembled WGS sequence"/>
</dbReference>
<evidence type="ECO:0000256" key="6">
    <source>
        <dbReference type="ARBA" id="ARBA00023065"/>
    </source>
</evidence>